<accession>A0A9Q3ET25</accession>
<dbReference type="AlphaFoldDB" id="A0A9Q3ET25"/>
<keyword evidence="1" id="KW-0812">Transmembrane</keyword>
<keyword evidence="3" id="KW-1185">Reference proteome</keyword>
<dbReference type="PANTHER" id="PTHR35394:SF5">
    <property type="entry name" value="DUF3176 DOMAIN-CONTAINING PROTEIN"/>
    <property type="match status" value="1"/>
</dbReference>
<name>A0A9Q3ET25_9BASI</name>
<dbReference type="PANTHER" id="PTHR35394">
    <property type="entry name" value="DUF3176 DOMAIN-CONTAINING PROTEIN"/>
    <property type="match status" value="1"/>
</dbReference>
<dbReference type="Proteomes" id="UP000765509">
    <property type="component" value="Unassembled WGS sequence"/>
</dbReference>
<dbReference type="OrthoDB" id="5242705at2759"/>
<organism evidence="2 3">
    <name type="scientific">Austropuccinia psidii MF-1</name>
    <dbReference type="NCBI Taxonomy" id="1389203"/>
    <lineage>
        <taxon>Eukaryota</taxon>
        <taxon>Fungi</taxon>
        <taxon>Dikarya</taxon>
        <taxon>Basidiomycota</taxon>
        <taxon>Pucciniomycotina</taxon>
        <taxon>Pucciniomycetes</taxon>
        <taxon>Pucciniales</taxon>
        <taxon>Sphaerophragmiaceae</taxon>
        <taxon>Austropuccinia</taxon>
    </lineage>
</organism>
<keyword evidence="1" id="KW-0472">Membrane</keyword>
<feature type="transmembrane region" description="Helical" evidence="1">
    <location>
        <begin position="197"/>
        <end position="220"/>
    </location>
</feature>
<evidence type="ECO:0000313" key="2">
    <source>
        <dbReference type="EMBL" id="MBW0524488.1"/>
    </source>
</evidence>
<evidence type="ECO:0000256" key="1">
    <source>
        <dbReference type="SAM" id="Phobius"/>
    </source>
</evidence>
<proteinExistence type="predicted"/>
<reference evidence="2" key="1">
    <citation type="submission" date="2021-03" db="EMBL/GenBank/DDBJ databases">
        <title>Draft genome sequence of rust myrtle Austropuccinia psidii MF-1, a brazilian biotype.</title>
        <authorList>
            <person name="Quecine M.C."/>
            <person name="Pachon D.M.R."/>
            <person name="Bonatelli M.L."/>
            <person name="Correr F.H."/>
            <person name="Franceschini L.M."/>
            <person name="Leite T.F."/>
            <person name="Margarido G.R.A."/>
            <person name="Almeida C.A."/>
            <person name="Ferrarezi J.A."/>
            <person name="Labate C.A."/>
        </authorList>
    </citation>
    <scope>NUCLEOTIDE SEQUENCE</scope>
    <source>
        <strain evidence="2">MF-1</strain>
    </source>
</reference>
<gene>
    <name evidence="2" type="ORF">O181_064203</name>
</gene>
<evidence type="ECO:0000313" key="3">
    <source>
        <dbReference type="Proteomes" id="UP000765509"/>
    </source>
</evidence>
<dbReference type="EMBL" id="AVOT02031084">
    <property type="protein sequence ID" value="MBW0524488.1"/>
    <property type="molecule type" value="Genomic_DNA"/>
</dbReference>
<sequence length="282" mass="31772">MSVTIAGSANYYYTKLNSTVSSPSTVTKGRDAIISNIDILRVTQQGRIGIPEDALIVECLLRWCIRTYAAALKPESIFEPQLKITKDLFWGDMKSGRRMHVDLNSKQGENYTVSIVDMEGTQRMISALFTTSMASQLSRIEVDKGFSIAAVLSKSQNIPNILEAVATSMTNRLRAGRNLTKISGQSWTNETFIQVDWPFFALPFSLFLLTAVLLQVSMSINRRERLMLWKFSLLPYLFHGLDDKVCIEKYSKCGMISQMEDASKKTKTRLEHGQNGAKLYVE</sequence>
<comment type="caution">
    <text evidence="2">The sequence shown here is derived from an EMBL/GenBank/DDBJ whole genome shotgun (WGS) entry which is preliminary data.</text>
</comment>
<protein>
    <submittedName>
        <fullName evidence="2">Uncharacterized protein</fullName>
    </submittedName>
</protein>
<keyword evidence="1" id="KW-1133">Transmembrane helix</keyword>